<dbReference type="OrthoDB" id="9802264at2"/>
<protein>
    <submittedName>
        <fullName evidence="5">ABC transporter ATP-binding protein</fullName>
    </submittedName>
</protein>
<dbReference type="InterPro" id="IPR027417">
    <property type="entry name" value="P-loop_NTPase"/>
</dbReference>
<sequence length="378" mass="41463">MLTDPITRPSSAPARDAGTKPAQPILEVIDATHAYDGVVALDNVTVRAAPGEFLTILGESGSGKTTLLRLISGLEKPYRIGALRLGGVDVSEVPAFQRDCTTVFQNYALFPHLTVGENVEYGLKMRGVPVAERRTRARNALELVQLADKYDRRIHQLSGGQRQRVALARALVPQPAILLLDEPLGALDEKLRVDMQVELLEIQKRLGMTFIYITHSQEEALTMSDRIILMRKGKIDQEGPPTAIFDRPVSAFAARFMGVENCFEGELIELSGGQAQVQVGERRLRGRWSGRSIPKVGAKVAVGVRAERLHLGPVAPTAPDHNVLPCGAGGAIYKGKYLDRTVTTDIAPIKVRIWNASAVTDQPSRVWWHKDDCIVMDL</sequence>
<feature type="domain" description="ABC transporter" evidence="4">
    <location>
        <begin position="26"/>
        <end position="257"/>
    </location>
</feature>
<dbReference type="Proteomes" id="UP000321523">
    <property type="component" value="Unassembled WGS sequence"/>
</dbReference>
<evidence type="ECO:0000313" key="5">
    <source>
        <dbReference type="EMBL" id="GEO39999.1"/>
    </source>
</evidence>
<name>A0A512DU47_9PROT</name>
<dbReference type="PROSITE" id="PS50893">
    <property type="entry name" value="ABC_TRANSPORTER_2"/>
    <property type="match status" value="1"/>
</dbReference>
<accession>A0A512DU47</accession>
<dbReference type="GO" id="GO:0015697">
    <property type="term" value="P:quaternary ammonium group transport"/>
    <property type="evidence" value="ECO:0007669"/>
    <property type="project" value="UniProtKB-ARBA"/>
</dbReference>
<gene>
    <name evidence="5" type="ORF">SAE02_41470</name>
</gene>
<dbReference type="FunFam" id="3.40.50.300:FF:000425">
    <property type="entry name" value="Probable ABC transporter, ATP-binding subunit"/>
    <property type="match status" value="1"/>
</dbReference>
<keyword evidence="1" id="KW-0813">Transport</keyword>
<dbReference type="EMBL" id="BJYZ01000019">
    <property type="protein sequence ID" value="GEO39999.1"/>
    <property type="molecule type" value="Genomic_DNA"/>
</dbReference>
<keyword evidence="3 5" id="KW-0067">ATP-binding</keyword>
<proteinExistence type="predicted"/>
<evidence type="ECO:0000259" key="4">
    <source>
        <dbReference type="PROSITE" id="PS50893"/>
    </source>
</evidence>
<evidence type="ECO:0000256" key="1">
    <source>
        <dbReference type="ARBA" id="ARBA00022448"/>
    </source>
</evidence>
<organism evidence="5 6">
    <name type="scientific">Skermanella aerolata</name>
    <dbReference type="NCBI Taxonomy" id="393310"/>
    <lineage>
        <taxon>Bacteria</taxon>
        <taxon>Pseudomonadati</taxon>
        <taxon>Pseudomonadota</taxon>
        <taxon>Alphaproteobacteria</taxon>
        <taxon>Rhodospirillales</taxon>
        <taxon>Azospirillaceae</taxon>
        <taxon>Skermanella</taxon>
    </lineage>
</organism>
<keyword evidence="2" id="KW-0547">Nucleotide-binding</keyword>
<dbReference type="InterPro" id="IPR003593">
    <property type="entry name" value="AAA+_ATPase"/>
</dbReference>
<dbReference type="RefSeq" id="WP_052832096.1">
    <property type="nucleotide sequence ID" value="NZ_BJYZ01000019.1"/>
</dbReference>
<dbReference type="Pfam" id="PF00005">
    <property type="entry name" value="ABC_tran"/>
    <property type="match status" value="1"/>
</dbReference>
<dbReference type="InterPro" id="IPR017871">
    <property type="entry name" value="ABC_transporter-like_CS"/>
</dbReference>
<dbReference type="AlphaFoldDB" id="A0A512DU47"/>
<dbReference type="SUPFAM" id="SSF50331">
    <property type="entry name" value="MOP-like"/>
    <property type="match status" value="1"/>
</dbReference>
<comment type="caution">
    <text evidence="5">The sequence shown here is derived from an EMBL/GenBank/DDBJ whole genome shotgun (WGS) entry which is preliminary data.</text>
</comment>
<dbReference type="Gene3D" id="3.40.50.300">
    <property type="entry name" value="P-loop containing nucleotide triphosphate hydrolases"/>
    <property type="match status" value="1"/>
</dbReference>
<dbReference type="PANTHER" id="PTHR42781">
    <property type="entry name" value="SPERMIDINE/PUTRESCINE IMPORT ATP-BINDING PROTEIN POTA"/>
    <property type="match status" value="1"/>
</dbReference>
<dbReference type="GO" id="GO:0005524">
    <property type="term" value="F:ATP binding"/>
    <property type="evidence" value="ECO:0007669"/>
    <property type="project" value="UniProtKB-KW"/>
</dbReference>
<dbReference type="GO" id="GO:0016887">
    <property type="term" value="F:ATP hydrolysis activity"/>
    <property type="evidence" value="ECO:0007669"/>
    <property type="project" value="InterPro"/>
</dbReference>
<evidence type="ECO:0000313" key="6">
    <source>
        <dbReference type="Proteomes" id="UP000321523"/>
    </source>
</evidence>
<dbReference type="SMART" id="SM00382">
    <property type="entry name" value="AAA"/>
    <property type="match status" value="1"/>
</dbReference>
<keyword evidence="6" id="KW-1185">Reference proteome</keyword>
<dbReference type="PANTHER" id="PTHR42781:SF4">
    <property type="entry name" value="SPERMIDINE_PUTRESCINE IMPORT ATP-BINDING PROTEIN POTA"/>
    <property type="match status" value="1"/>
</dbReference>
<dbReference type="InterPro" id="IPR008995">
    <property type="entry name" value="Mo/tungstate-bd_C_term_dom"/>
</dbReference>
<dbReference type="SUPFAM" id="SSF52540">
    <property type="entry name" value="P-loop containing nucleoside triphosphate hydrolases"/>
    <property type="match status" value="1"/>
</dbReference>
<dbReference type="Gene3D" id="2.40.50.100">
    <property type="match status" value="1"/>
</dbReference>
<dbReference type="InterPro" id="IPR050093">
    <property type="entry name" value="ABC_SmlMolc_Importer"/>
</dbReference>
<evidence type="ECO:0000256" key="2">
    <source>
        <dbReference type="ARBA" id="ARBA00022741"/>
    </source>
</evidence>
<dbReference type="InterPro" id="IPR003439">
    <property type="entry name" value="ABC_transporter-like_ATP-bd"/>
</dbReference>
<evidence type="ECO:0000256" key="3">
    <source>
        <dbReference type="ARBA" id="ARBA00022840"/>
    </source>
</evidence>
<reference evidence="5 6" key="1">
    <citation type="submission" date="2019-07" db="EMBL/GenBank/DDBJ databases">
        <title>Whole genome shotgun sequence of Skermanella aerolata NBRC 106429.</title>
        <authorList>
            <person name="Hosoyama A."/>
            <person name="Uohara A."/>
            <person name="Ohji S."/>
            <person name="Ichikawa N."/>
        </authorList>
    </citation>
    <scope>NUCLEOTIDE SEQUENCE [LARGE SCALE GENOMIC DNA]</scope>
    <source>
        <strain evidence="5 6">NBRC 106429</strain>
    </source>
</reference>
<dbReference type="PROSITE" id="PS00211">
    <property type="entry name" value="ABC_TRANSPORTER_1"/>
    <property type="match status" value="1"/>
</dbReference>